<dbReference type="EMBL" id="GL988043">
    <property type="protein sequence ID" value="EGS19565.1"/>
    <property type="molecule type" value="Genomic_DNA"/>
</dbReference>
<evidence type="ECO:0008006" key="3">
    <source>
        <dbReference type="Google" id="ProtNLM"/>
    </source>
</evidence>
<evidence type="ECO:0000313" key="1">
    <source>
        <dbReference type="EMBL" id="EGS19565.1"/>
    </source>
</evidence>
<accession>G0S9Z3</accession>
<dbReference type="Proteomes" id="UP000008066">
    <property type="component" value="Unassembled WGS sequence"/>
</dbReference>
<evidence type="ECO:0000313" key="2">
    <source>
        <dbReference type="Proteomes" id="UP000008066"/>
    </source>
</evidence>
<keyword evidence="2" id="KW-1185">Reference proteome</keyword>
<organism evidence="2">
    <name type="scientific">Chaetomium thermophilum (strain DSM 1495 / CBS 144.50 / IMI 039719)</name>
    <name type="common">Thermochaetoides thermophila</name>
    <dbReference type="NCBI Taxonomy" id="759272"/>
    <lineage>
        <taxon>Eukaryota</taxon>
        <taxon>Fungi</taxon>
        <taxon>Dikarya</taxon>
        <taxon>Ascomycota</taxon>
        <taxon>Pezizomycotina</taxon>
        <taxon>Sordariomycetes</taxon>
        <taxon>Sordariomycetidae</taxon>
        <taxon>Sordariales</taxon>
        <taxon>Chaetomiaceae</taxon>
        <taxon>Thermochaetoides</taxon>
    </lineage>
</organism>
<protein>
    <recommendedName>
        <fullName evidence="3">Protein kinase domain-containing protein</fullName>
    </recommendedName>
</protein>
<dbReference type="RefSeq" id="XP_006694450.1">
    <property type="nucleotide sequence ID" value="XM_006694387.1"/>
</dbReference>
<gene>
    <name evidence="1" type="ORF">CTHT_0040420</name>
</gene>
<dbReference type="GeneID" id="18258080"/>
<sequence>MRYRNGGSLMNMAQAYCEHNKFDINNPNELADCGREVLHSSLIYYFIRAILRGLAVLHEGYVSDSNFAQHNEGDITRPELMNGNMYSLQQLQALYDRLLPPASRFTQGNLTLPVNLCKQTLIWDPIMHTDLHACNIQGHYSIATDKYLDPDTFSP</sequence>
<dbReference type="HOGENOM" id="CLU_1695273_0_0_1"/>
<dbReference type="AlphaFoldDB" id="G0S9Z3"/>
<proteinExistence type="predicted"/>
<reference evidence="1 2" key="1">
    <citation type="journal article" date="2011" name="Cell">
        <title>Insight into structure and assembly of the nuclear pore complex by utilizing the genome of a eukaryotic thermophile.</title>
        <authorList>
            <person name="Amlacher S."/>
            <person name="Sarges P."/>
            <person name="Flemming D."/>
            <person name="van Noort V."/>
            <person name="Kunze R."/>
            <person name="Devos D.P."/>
            <person name="Arumugam M."/>
            <person name="Bork P."/>
            <person name="Hurt E."/>
        </authorList>
    </citation>
    <scope>NUCLEOTIDE SEQUENCE [LARGE SCALE GENOMIC DNA]</scope>
    <source>
        <strain evidence="2">DSM 1495 / CBS 144.50 / IMI 039719</strain>
    </source>
</reference>
<dbReference type="KEGG" id="cthr:CTHT_0040420"/>
<name>G0S9Z3_CHATD</name>